<dbReference type="Pfam" id="PF02915">
    <property type="entry name" value="Rubrerythrin"/>
    <property type="match status" value="1"/>
</dbReference>
<dbReference type="Proteomes" id="UP000009234">
    <property type="component" value="Chromosome"/>
</dbReference>
<dbReference type="GO" id="GO:0046872">
    <property type="term" value="F:metal ion binding"/>
    <property type="evidence" value="ECO:0007669"/>
    <property type="project" value="InterPro"/>
</dbReference>
<dbReference type="KEGG" id="dru:Desru_0543"/>
<dbReference type="GO" id="GO:0016491">
    <property type="term" value="F:oxidoreductase activity"/>
    <property type="evidence" value="ECO:0007669"/>
    <property type="project" value="InterPro"/>
</dbReference>
<dbReference type="HOGENOM" id="CLU_125830_0_0_9"/>
<reference evidence="2 3" key="2">
    <citation type="journal article" date="2012" name="Stand. Genomic Sci.">
        <title>Complete genome sequence of the sulfate-reducing firmicute Desulfotomaculum ruminis type strain (DL(T)).</title>
        <authorList>
            <person name="Spring S."/>
            <person name="Visser M."/>
            <person name="Lu M."/>
            <person name="Copeland A."/>
            <person name="Lapidus A."/>
            <person name="Lucas S."/>
            <person name="Cheng J.F."/>
            <person name="Han C."/>
            <person name="Tapia R."/>
            <person name="Goodwin L.A."/>
            <person name="Pitluck S."/>
            <person name="Ivanova N."/>
            <person name="Land M."/>
            <person name="Hauser L."/>
            <person name="Larimer F."/>
            <person name="Rohde M."/>
            <person name="Goker M."/>
            <person name="Detter J.C."/>
            <person name="Kyrpides N.C."/>
            <person name="Woyke T."/>
            <person name="Schaap P.J."/>
            <person name="Plugge C.M."/>
            <person name="Muyzer G."/>
            <person name="Kuever J."/>
            <person name="Pereira I.A."/>
            <person name="Parshina S.N."/>
            <person name="Bernier-Latmani R."/>
            <person name="Stams A.J."/>
            <person name="Klenk H.P."/>
        </authorList>
    </citation>
    <scope>NUCLEOTIDE SEQUENCE [LARGE SCALE GENOMIC DNA]</scope>
    <source>
        <strain evidence="3">ATCC 23193 / DSM 2154 / NCIB 8452 / DL</strain>
    </source>
</reference>
<evidence type="ECO:0000313" key="2">
    <source>
        <dbReference type="EMBL" id="AEG58829.1"/>
    </source>
</evidence>
<feature type="domain" description="Rubrerythrin diiron-binding" evidence="1">
    <location>
        <begin position="11"/>
        <end position="147"/>
    </location>
</feature>
<dbReference type="AlphaFoldDB" id="F6DS67"/>
<accession>F6DS67</accession>
<dbReference type="InterPro" id="IPR003251">
    <property type="entry name" value="Rr_diiron-bd_dom"/>
</dbReference>
<sequence>MTTGCSEELSNIKSAILNEHEGQQFYQMAAEKADVQEVKEIFLSLAEEEKKHEQYLRSLYDSVQSNNVNCPDISFQPGVPVIFDPAKLSKESPSLLVSALSVGVMMEEASIEFYKEAAQKTNNDHARRLYLELAQWEGQHYQALEEAYDFAWDEWWSKQGFSPA</sequence>
<dbReference type="InterPro" id="IPR009078">
    <property type="entry name" value="Ferritin-like_SF"/>
</dbReference>
<dbReference type="CDD" id="cd01045">
    <property type="entry name" value="Ferritin_like_AB"/>
    <property type="match status" value="1"/>
</dbReference>
<proteinExistence type="predicted"/>
<evidence type="ECO:0000259" key="1">
    <source>
        <dbReference type="Pfam" id="PF02915"/>
    </source>
</evidence>
<dbReference type="InterPro" id="IPR012347">
    <property type="entry name" value="Ferritin-like"/>
</dbReference>
<evidence type="ECO:0000313" key="3">
    <source>
        <dbReference type="Proteomes" id="UP000009234"/>
    </source>
</evidence>
<gene>
    <name evidence="2" type="ordered locus">Desru_0543</name>
</gene>
<dbReference type="EMBL" id="CP002780">
    <property type="protein sequence ID" value="AEG58829.1"/>
    <property type="molecule type" value="Genomic_DNA"/>
</dbReference>
<dbReference type="SUPFAM" id="SSF47240">
    <property type="entry name" value="Ferritin-like"/>
    <property type="match status" value="1"/>
</dbReference>
<dbReference type="Gene3D" id="1.20.1260.10">
    <property type="match status" value="1"/>
</dbReference>
<dbReference type="PANTHER" id="PTHR33531:SF7">
    <property type="entry name" value="HYPOTHETICAL MEMBRANE PROTEIN, CONSERVED"/>
    <property type="match status" value="1"/>
</dbReference>
<dbReference type="OrthoDB" id="271558at2"/>
<keyword evidence="3" id="KW-1185">Reference proteome</keyword>
<dbReference type="RefSeq" id="WP_013840604.1">
    <property type="nucleotide sequence ID" value="NC_015589.1"/>
</dbReference>
<dbReference type="PANTHER" id="PTHR33531">
    <property type="entry name" value="RUBRERYTHRIN SUBFAMILY"/>
    <property type="match status" value="1"/>
</dbReference>
<dbReference type="eggNOG" id="COG1633">
    <property type="taxonomic scope" value="Bacteria"/>
</dbReference>
<reference evidence="3" key="1">
    <citation type="submission" date="2011-05" db="EMBL/GenBank/DDBJ databases">
        <title>Complete sequence of Desulfotomaculum ruminis DSM 2154.</title>
        <authorList>
            <person name="Lucas S."/>
            <person name="Copeland A."/>
            <person name="Lapidus A."/>
            <person name="Cheng J.-F."/>
            <person name="Goodwin L."/>
            <person name="Pitluck S."/>
            <person name="Lu M."/>
            <person name="Detter J.C."/>
            <person name="Han C."/>
            <person name="Tapia R."/>
            <person name="Land M."/>
            <person name="Hauser L."/>
            <person name="Kyrpides N."/>
            <person name="Ivanova N."/>
            <person name="Mikhailova N."/>
            <person name="Pagani I."/>
            <person name="Stams A.J.M."/>
            <person name="Plugge C.M."/>
            <person name="Muyzer G."/>
            <person name="Kuever J."/>
            <person name="Parshina S.N."/>
            <person name="Ivanova A.E."/>
            <person name="Nazina T.N."/>
            <person name="Brambilla E."/>
            <person name="Spring S."/>
            <person name="Klenk H.-P."/>
            <person name="Woyke T."/>
        </authorList>
    </citation>
    <scope>NUCLEOTIDE SEQUENCE [LARGE SCALE GENOMIC DNA]</scope>
    <source>
        <strain evidence="3">ATCC 23193 / DSM 2154 / NCIB 8452 / DL</strain>
    </source>
</reference>
<organism evidence="2 3">
    <name type="scientific">Desulforamulus ruminis (strain ATCC 23193 / DSM 2154 / NCIMB 8452 / DL)</name>
    <name type="common">Desulfotomaculum ruminis</name>
    <dbReference type="NCBI Taxonomy" id="696281"/>
    <lineage>
        <taxon>Bacteria</taxon>
        <taxon>Bacillati</taxon>
        <taxon>Bacillota</taxon>
        <taxon>Clostridia</taxon>
        <taxon>Eubacteriales</taxon>
        <taxon>Peptococcaceae</taxon>
        <taxon>Desulforamulus</taxon>
    </lineage>
</organism>
<dbReference type="STRING" id="696281.Desru_0543"/>
<name>F6DS67_DESRL</name>
<protein>
    <submittedName>
        <fullName evidence="2">Rubrerythrin</fullName>
    </submittedName>
</protein>